<keyword evidence="6 8" id="KW-0326">Glycosidase</keyword>
<proteinExistence type="inferred from homology"/>
<evidence type="ECO:0000256" key="3">
    <source>
        <dbReference type="ARBA" id="ARBA00012758"/>
    </source>
</evidence>
<dbReference type="Proteomes" id="UP000028042">
    <property type="component" value="Unassembled WGS sequence"/>
</dbReference>
<dbReference type="InterPro" id="IPR006232">
    <property type="entry name" value="Suc6P_hydrolase"/>
</dbReference>
<evidence type="ECO:0000259" key="11">
    <source>
        <dbReference type="Pfam" id="PF08244"/>
    </source>
</evidence>
<dbReference type="EC" id="3.2.1.26" evidence="3 8"/>
<evidence type="ECO:0000313" key="15">
    <source>
        <dbReference type="Proteomes" id="UP000030905"/>
    </source>
</evidence>
<evidence type="ECO:0000256" key="5">
    <source>
        <dbReference type="ARBA" id="ARBA00022801"/>
    </source>
</evidence>
<evidence type="ECO:0000313" key="12">
    <source>
        <dbReference type="EMBL" id="AJA53476.1"/>
    </source>
</evidence>
<dbReference type="AlphaFoldDB" id="A0A0H3JAE8"/>
<dbReference type="InterPro" id="IPR013148">
    <property type="entry name" value="Glyco_hydro_32_N"/>
</dbReference>
<feature type="domain" description="Glycosyl hydrolase family 32 C-terminal" evidence="11">
    <location>
        <begin position="373"/>
        <end position="489"/>
    </location>
</feature>
<keyword evidence="9" id="KW-0963">Cytoplasm</keyword>
<evidence type="ECO:0000256" key="9">
    <source>
        <dbReference type="RuleBase" id="RU365015"/>
    </source>
</evidence>
<dbReference type="Pfam" id="PF08244">
    <property type="entry name" value="Glyco_hydro_32C"/>
    <property type="match status" value="1"/>
</dbReference>
<dbReference type="RefSeq" id="WP_003446371.1">
    <property type="nucleotide sequence ID" value="NZ_ANZB01000011.1"/>
</dbReference>
<comment type="subcellular location">
    <subcellularLocation>
        <location evidence="9">Cytoplasm</location>
    </subcellularLocation>
</comment>
<dbReference type="Proteomes" id="UP000030905">
    <property type="component" value="Chromosome"/>
</dbReference>
<dbReference type="SUPFAM" id="SSF49899">
    <property type="entry name" value="Concanavalin A-like lectins/glucanases"/>
    <property type="match status" value="1"/>
</dbReference>
<reference evidence="13" key="2">
    <citation type="submission" date="2015-10" db="EMBL/GenBank/DDBJ databases">
        <title>Improved Draft Genome Sequence of Clostridium pasteurianum Strain ATCC 6013 (DSM 525) Using a Hybrid Next-Generation Sequencing Approach.</title>
        <authorList>
            <person name="Pyne M.E."/>
            <person name="Utturkar S.M."/>
            <person name="Brown S.D."/>
            <person name="Moo-Young M."/>
            <person name="Chung D.A."/>
            <person name="Chou P.C."/>
        </authorList>
    </citation>
    <scope>NUCLEOTIDE SEQUENCE</scope>
    <source>
        <strain evidence="13">ATCC 6013</strain>
    </source>
</reference>
<dbReference type="InterPro" id="IPR013189">
    <property type="entry name" value="Glyco_hydro_32_C"/>
</dbReference>
<dbReference type="KEGG" id="cpae:CPAST_c34220"/>
<evidence type="ECO:0000259" key="10">
    <source>
        <dbReference type="Pfam" id="PF00251"/>
    </source>
</evidence>
<dbReference type="InterPro" id="IPR023296">
    <property type="entry name" value="Glyco_hydro_beta-prop_sf"/>
</dbReference>
<name>A0A0H3JAE8_CLOPA</name>
<dbReference type="UniPathway" id="UPA00238"/>
<dbReference type="SUPFAM" id="SSF75005">
    <property type="entry name" value="Arabinanase/levansucrase/invertase"/>
    <property type="match status" value="1"/>
</dbReference>
<dbReference type="GeneID" id="93075524"/>
<keyword evidence="9" id="KW-0119">Carbohydrate metabolism</keyword>
<comment type="similarity">
    <text evidence="2 8">Belongs to the glycosyl hydrolase 32 family.</text>
</comment>
<feature type="domain" description="Glycosyl hydrolase family 32 N-terminal" evidence="10">
    <location>
        <begin position="40"/>
        <end position="345"/>
    </location>
</feature>
<evidence type="ECO:0000256" key="2">
    <source>
        <dbReference type="ARBA" id="ARBA00009902"/>
    </source>
</evidence>
<dbReference type="InterPro" id="IPR001362">
    <property type="entry name" value="Glyco_hydro_32"/>
</dbReference>
<evidence type="ECO:0000256" key="4">
    <source>
        <dbReference type="ARBA" id="ARBA00019623"/>
    </source>
</evidence>
<evidence type="ECO:0000256" key="8">
    <source>
        <dbReference type="RuleBase" id="RU362110"/>
    </source>
</evidence>
<keyword evidence="5 8" id="KW-0378">Hydrolase</keyword>
<keyword evidence="15" id="KW-1185">Reference proteome</keyword>
<dbReference type="GO" id="GO:0005985">
    <property type="term" value="P:sucrose metabolic process"/>
    <property type="evidence" value="ECO:0007669"/>
    <property type="project" value="UniProtKB-UniPathway"/>
</dbReference>
<reference evidence="12 15" key="1">
    <citation type="journal article" date="2015" name="Genome Announc.">
        <title>Complete Genome Sequence of the Nitrogen-Fixing and Solvent-Producing Clostridium pasteurianum DSM 525.</title>
        <authorList>
            <person name="Poehlein A."/>
            <person name="Grosse-Honebrink A."/>
            <person name="Zhang Y."/>
            <person name="Minton N.P."/>
            <person name="Daniel R."/>
        </authorList>
    </citation>
    <scope>NUCLEOTIDE SEQUENCE [LARGE SCALE GENOMIC DNA]</scope>
    <source>
        <strain evidence="12">DSM 525</strain>
        <strain evidence="15">DSM 525 / ATCC 6013</strain>
    </source>
</reference>
<evidence type="ECO:0000256" key="7">
    <source>
        <dbReference type="ARBA" id="ARBA00033367"/>
    </source>
</evidence>
<dbReference type="InterPro" id="IPR013320">
    <property type="entry name" value="ConA-like_dom_sf"/>
</dbReference>
<dbReference type="Gene3D" id="2.115.10.20">
    <property type="entry name" value="Glycosyl hydrolase domain, family 43"/>
    <property type="match status" value="1"/>
</dbReference>
<dbReference type="KEGG" id="cpat:CLPA_c34220"/>
<dbReference type="PANTHER" id="PTHR43101">
    <property type="entry name" value="BETA-FRUCTOSIDASE"/>
    <property type="match status" value="1"/>
</dbReference>
<protein>
    <recommendedName>
        <fullName evidence="4 8">Sucrose-6-phosphate hydrolase</fullName>
        <ecNumber evidence="3 8">3.2.1.26</ecNumber>
    </recommendedName>
    <alternativeName>
        <fullName evidence="7 9">Invertase</fullName>
    </alternativeName>
</protein>
<dbReference type="PATRIC" id="fig|1262449.3.peg.2936"/>
<evidence type="ECO:0000313" key="14">
    <source>
        <dbReference type="Proteomes" id="UP000028042"/>
    </source>
</evidence>
<dbReference type="eggNOG" id="COG1621">
    <property type="taxonomic scope" value="Bacteria"/>
</dbReference>
<dbReference type="GO" id="GO:0005737">
    <property type="term" value="C:cytoplasm"/>
    <property type="evidence" value="ECO:0007669"/>
    <property type="project" value="UniProtKB-SubCell"/>
</dbReference>
<dbReference type="EMBL" id="JPGY02000001">
    <property type="protein sequence ID" value="KRU14499.1"/>
    <property type="molecule type" value="Genomic_DNA"/>
</dbReference>
<comment type="pathway">
    <text evidence="1 9">Glycan biosynthesis; sucrose metabolism.</text>
</comment>
<evidence type="ECO:0000256" key="1">
    <source>
        <dbReference type="ARBA" id="ARBA00004914"/>
    </source>
</evidence>
<evidence type="ECO:0000313" key="13">
    <source>
        <dbReference type="EMBL" id="KRU14499.1"/>
    </source>
</evidence>
<accession>A0A0H3JAE8</accession>
<comment type="catalytic activity">
    <reaction evidence="8">
        <text>Hydrolysis of terminal non-reducing beta-D-fructofuranoside residues in beta-D-fructofuranosides.</text>
        <dbReference type="EC" id="3.2.1.26"/>
    </reaction>
</comment>
<dbReference type="NCBIfam" id="TIGR01322">
    <property type="entry name" value="scrB_fam"/>
    <property type="match status" value="1"/>
</dbReference>
<dbReference type="EMBL" id="CP009268">
    <property type="protein sequence ID" value="AJA53476.1"/>
    <property type="molecule type" value="Genomic_DNA"/>
</dbReference>
<dbReference type="PANTHER" id="PTHR43101:SF1">
    <property type="entry name" value="BETA-FRUCTOSIDASE"/>
    <property type="match status" value="1"/>
</dbReference>
<comment type="function">
    <text evidence="9">Enables the bacterium to metabolize sucrose as a sole carbon source.</text>
</comment>
<dbReference type="GO" id="GO:0004564">
    <property type="term" value="F:beta-fructofuranosidase activity"/>
    <property type="evidence" value="ECO:0007669"/>
    <property type="project" value="UniProtKB-EC"/>
</dbReference>
<gene>
    <name evidence="12" type="primary">sacA2</name>
    <name evidence="12" type="ORF">CLPA_c34220</name>
    <name evidence="13" type="ORF">CP6013_03758</name>
</gene>
<dbReference type="InterPro" id="IPR051214">
    <property type="entry name" value="GH32_Enzymes"/>
</dbReference>
<dbReference type="Pfam" id="PF00251">
    <property type="entry name" value="Glyco_hydro_32N"/>
    <property type="match status" value="1"/>
</dbReference>
<dbReference type="SMART" id="SM00640">
    <property type="entry name" value="Glyco_32"/>
    <property type="match status" value="1"/>
</dbReference>
<evidence type="ECO:0000256" key="6">
    <source>
        <dbReference type="ARBA" id="ARBA00023295"/>
    </source>
</evidence>
<dbReference type="CDD" id="cd08996">
    <property type="entry name" value="GH32_FFase"/>
    <property type="match status" value="1"/>
</dbReference>
<reference evidence="13 14" key="3">
    <citation type="journal article" name="Genome Announc.">
        <title>Improved Draft Genome Sequence of Clostridium pasteurianum Strain ATCC 6013 (DSM 525) Using a Hybrid Next-Generation Sequencing Approach.</title>
        <authorList>
            <person name="Pyne M.E."/>
            <person name="Utturkar S."/>
            <person name="Brown S.D."/>
            <person name="Moo-Young M."/>
            <person name="Chung D.A."/>
            <person name="Chou C.P."/>
        </authorList>
    </citation>
    <scope>NUCLEOTIDE SEQUENCE [LARGE SCALE GENOMIC DNA]</scope>
    <source>
        <strain evidence="13 14">ATCC 6013</strain>
    </source>
</reference>
<sequence>MTISNQEEYYNETIELIKKANEYISDGKANVNQEYRNNYHVMAPVGWINDPNGFVYYKGEYHLFYQHYPYDTVWGPMHWGHVKSKDLVHWEHMPVALAPTEEYELDGCFSGSAIEKDGKLYLMYTGHYERAGTKREVQCIAYSEDGIYFQKYKGNPVISENEIKGSASIEDFRDPKVFKKGDLYYSVVASKTKDERGRILLFSSKDLFNWSFKSVLLEGNKEQGIMWECPDLFNIDDKDVLIMSPIEIQKNKYEFYNINSTAVFIGNVDWQTGKFKVENYHEIDYGLDFYAPQTCIDEKNRRIMVAWMQMWKRNMPTNDLKHGWAGSMTLPRELHVKNNRLVQSPIYDIYELIKIDTAFQEKNIQDDTLKFENICDENSYFKLKLDVEKTDDFQIRFAKSENEFILISYDVKEEVFTVNREKSGHKITGVEKPQLFERSLSVIPNNNLLILEIFRDTSSLELFINKQFTVTDTFFPIEKGKDLEITAKGKLIVKLLEKGNVH</sequence>
<organism evidence="12 15">
    <name type="scientific">Clostridium pasteurianum DSM 525 = ATCC 6013</name>
    <dbReference type="NCBI Taxonomy" id="1262449"/>
    <lineage>
        <taxon>Bacteria</taxon>
        <taxon>Bacillati</taxon>
        <taxon>Bacillota</taxon>
        <taxon>Clostridia</taxon>
        <taxon>Eubacteriales</taxon>
        <taxon>Clostridiaceae</taxon>
        <taxon>Clostridium</taxon>
    </lineage>
</organism>
<dbReference type="Gene3D" id="2.60.120.560">
    <property type="entry name" value="Exo-inulinase, domain 1"/>
    <property type="match status" value="1"/>
</dbReference>